<keyword evidence="7" id="KW-0436">Ligase</keyword>
<evidence type="ECO:0000259" key="11">
    <source>
        <dbReference type="Pfam" id="PF08245"/>
    </source>
</evidence>
<feature type="binding site" evidence="7">
    <location>
        <position position="184"/>
    </location>
    <ligand>
        <name>UDP-N-acetyl-alpha-D-muramoyl-L-alanyl-D-glutamate</name>
        <dbReference type="ChEBI" id="CHEBI:83900"/>
    </ligand>
</feature>
<evidence type="ECO:0000256" key="4">
    <source>
        <dbReference type="ARBA" id="ARBA00022984"/>
    </source>
</evidence>
<feature type="modified residue" description="N6-carboxylysine" evidence="7">
    <location>
        <position position="224"/>
    </location>
</feature>
<dbReference type="InterPro" id="IPR036565">
    <property type="entry name" value="Mur-like_cat_sf"/>
</dbReference>
<dbReference type="NCBIfam" id="TIGR01085">
    <property type="entry name" value="murE"/>
    <property type="match status" value="1"/>
</dbReference>
<dbReference type="SUPFAM" id="SSF53244">
    <property type="entry name" value="MurD-like peptide ligases, peptide-binding domain"/>
    <property type="match status" value="1"/>
</dbReference>
<dbReference type="InterPro" id="IPR013221">
    <property type="entry name" value="Mur_ligase_cen"/>
</dbReference>
<comment type="pathway">
    <text evidence="7 8">Cell wall biogenesis; peptidoglycan biosynthesis.</text>
</comment>
<dbReference type="Pfam" id="PF08245">
    <property type="entry name" value="Mur_ligase_M"/>
    <property type="match status" value="1"/>
</dbReference>
<evidence type="ECO:0000256" key="3">
    <source>
        <dbReference type="ARBA" id="ARBA00022960"/>
    </source>
</evidence>
<comment type="cofactor">
    <cofactor evidence="7">
        <name>Mg(2+)</name>
        <dbReference type="ChEBI" id="CHEBI:18420"/>
    </cofactor>
</comment>
<keyword evidence="6 7" id="KW-0961">Cell wall biogenesis/degradation</keyword>
<feature type="binding site" evidence="7">
    <location>
        <position position="192"/>
    </location>
    <ligand>
        <name>UDP-N-acetyl-alpha-D-muramoyl-L-alanyl-D-glutamate</name>
        <dbReference type="ChEBI" id="CHEBI:83900"/>
    </ligand>
</feature>
<dbReference type="GO" id="GO:0051301">
    <property type="term" value="P:cell division"/>
    <property type="evidence" value="ECO:0007669"/>
    <property type="project" value="UniProtKB-KW"/>
</dbReference>
<organism evidence="12 13">
    <name type="scientific">Candidatus Woesebacteria bacterium RIFCSPHIGHO2_01_FULL_38_9</name>
    <dbReference type="NCBI Taxonomy" id="1802492"/>
    <lineage>
        <taxon>Bacteria</taxon>
        <taxon>Candidatus Woeseibacteriota</taxon>
    </lineage>
</organism>
<keyword evidence="7" id="KW-0963">Cytoplasm</keyword>
<evidence type="ECO:0000256" key="2">
    <source>
        <dbReference type="ARBA" id="ARBA00022618"/>
    </source>
</evidence>
<dbReference type="GO" id="GO:0000287">
    <property type="term" value="F:magnesium ion binding"/>
    <property type="evidence" value="ECO:0007669"/>
    <property type="project" value="UniProtKB-UniRule"/>
</dbReference>
<evidence type="ECO:0000259" key="10">
    <source>
        <dbReference type="Pfam" id="PF02875"/>
    </source>
</evidence>
<gene>
    <name evidence="7" type="primary">murE</name>
    <name evidence="12" type="ORF">A2714_00550</name>
</gene>
<comment type="caution">
    <text evidence="12">The sequence shown here is derived from an EMBL/GenBank/DDBJ whole genome shotgun (WGS) entry which is preliminary data.</text>
</comment>
<dbReference type="Pfam" id="PF01225">
    <property type="entry name" value="Mur_ligase"/>
    <property type="match status" value="1"/>
</dbReference>
<keyword evidence="4 7" id="KW-0573">Peptidoglycan synthesis</keyword>
<sequence length="522" mass="58027">MKLSLLLESTSSYKIYGNKNTEVTSITDDSRKAQKNGLFVAIKGLTVDGHKFIPQVIEKGISVIVGEKSRESLKVPRKITYVRVEDSRNALGFLASAFFGYPSRNLKVIGVTGTDGKTTTVSLIYHLLKRSGKKVGLISTVSAKIGKKEIDTGLHVTNPDPVSLHSLLNDMVKEKCELAVVEVTSHGLDQGRVTGVEFDSAVLTNITHEHLDYHKTFEAYQDAKAKLFTLAKTFAVLNKDDTSFEYLASKIPQNVKLTTYGLNSRQVDLYGQNIHEADSKTLFEVVYEVNAYSFESQLLGNYNVSNILAALTCCKEYGVDIEKAKKAVLTFEAPIGRMEKIKEAKNFDVYVDFAHTPNSLESVLSVFRNKLETEKLGKLIVIFGCAGERDVEKRPMMGEIATRLADISIFTAEDPRSEDINKIINEMEKGAKKSQAKEISVKRYHDSNHGNRSHIFFRIPERGEAISFAIQKLAKKGDIVVICGKGHEQSMAYNGVEYFWSDHEAVKIALKGGVKEIKRPGP</sequence>
<evidence type="ECO:0000256" key="7">
    <source>
        <dbReference type="HAMAP-Rule" id="MF_00208"/>
    </source>
</evidence>
<keyword evidence="3 7" id="KW-0133">Cell shape</keyword>
<evidence type="ECO:0000259" key="9">
    <source>
        <dbReference type="Pfam" id="PF01225"/>
    </source>
</evidence>
<dbReference type="NCBIfam" id="NF001126">
    <property type="entry name" value="PRK00139.1-4"/>
    <property type="match status" value="1"/>
</dbReference>
<keyword evidence="7" id="KW-0460">Magnesium</keyword>
<comment type="PTM">
    <text evidence="7">Carboxylation is probably crucial for Mg(2+) binding and, consequently, for the gamma-phosphate positioning of ATP.</text>
</comment>
<feature type="binding site" evidence="7">
    <location>
        <position position="190"/>
    </location>
    <ligand>
        <name>UDP-N-acetyl-alpha-D-muramoyl-L-alanyl-D-glutamate</name>
        <dbReference type="ChEBI" id="CHEBI:83900"/>
    </ligand>
</feature>
<evidence type="ECO:0000256" key="1">
    <source>
        <dbReference type="ARBA" id="ARBA00005898"/>
    </source>
</evidence>
<dbReference type="Proteomes" id="UP000178419">
    <property type="component" value="Unassembled WGS sequence"/>
</dbReference>
<feature type="domain" description="Mur ligase N-terminal catalytic" evidence="9">
    <location>
        <begin position="23"/>
        <end position="98"/>
    </location>
</feature>
<dbReference type="PANTHER" id="PTHR23135">
    <property type="entry name" value="MUR LIGASE FAMILY MEMBER"/>
    <property type="match status" value="1"/>
</dbReference>
<dbReference type="EC" id="6.3.2.-" evidence="7"/>
<evidence type="ECO:0000256" key="8">
    <source>
        <dbReference type="RuleBase" id="RU004135"/>
    </source>
</evidence>
<keyword evidence="5 7" id="KW-0131">Cell cycle</keyword>
<dbReference type="InterPro" id="IPR005761">
    <property type="entry name" value="UDP-N-AcMur-Glu-dNH2Pim_ligase"/>
</dbReference>
<dbReference type="InterPro" id="IPR035911">
    <property type="entry name" value="MurE/MurF_N"/>
</dbReference>
<dbReference type="SUPFAM" id="SSF63418">
    <property type="entry name" value="MurE/MurF N-terminal domain"/>
    <property type="match status" value="1"/>
</dbReference>
<keyword evidence="7" id="KW-0067">ATP-binding</keyword>
<dbReference type="InterPro" id="IPR036615">
    <property type="entry name" value="Mur_ligase_C_dom_sf"/>
</dbReference>
<dbReference type="HAMAP" id="MF_00208">
    <property type="entry name" value="MurE"/>
    <property type="match status" value="1"/>
</dbReference>
<dbReference type="Gene3D" id="3.90.190.20">
    <property type="entry name" value="Mur ligase, C-terminal domain"/>
    <property type="match status" value="1"/>
</dbReference>
<feature type="domain" description="Mur ligase central" evidence="11">
    <location>
        <begin position="111"/>
        <end position="313"/>
    </location>
</feature>
<comment type="subcellular location">
    <subcellularLocation>
        <location evidence="7 8">Cytoplasm</location>
    </subcellularLocation>
</comment>
<proteinExistence type="inferred from homology"/>
<name>A0A1F7Y0V4_9BACT</name>
<dbReference type="GO" id="GO:0005524">
    <property type="term" value="F:ATP binding"/>
    <property type="evidence" value="ECO:0007669"/>
    <property type="project" value="UniProtKB-UniRule"/>
</dbReference>
<dbReference type="InterPro" id="IPR000713">
    <property type="entry name" value="Mur_ligase_N"/>
</dbReference>
<dbReference type="SUPFAM" id="SSF53623">
    <property type="entry name" value="MurD-like peptide ligases, catalytic domain"/>
    <property type="match status" value="1"/>
</dbReference>
<evidence type="ECO:0000256" key="5">
    <source>
        <dbReference type="ARBA" id="ARBA00023306"/>
    </source>
</evidence>
<dbReference type="EMBL" id="MGGE01000032">
    <property type="protein sequence ID" value="OGM20896.1"/>
    <property type="molecule type" value="Genomic_DNA"/>
</dbReference>
<dbReference type="GO" id="GO:0016881">
    <property type="term" value="F:acid-amino acid ligase activity"/>
    <property type="evidence" value="ECO:0007669"/>
    <property type="project" value="UniProtKB-UniRule"/>
</dbReference>
<evidence type="ECO:0000313" key="13">
    <source>
        <dbReference type="Proteomes" id="UP000178419"/>
    </source>
</evidence>
<feature type="binding site" evidence="7">
    <location>
        <begin position="113"/>
        <end position="119"/>
    </location>
    <ligand>
        <name>ATP</name>
        <dbReference type="ChEBI" id="CHEBI:30616"/>
    </ligand>
</feature>
<feature type="domain" description="Mur ligase C-terminal" evidence="10">
    <location>
        <begin position="336"/>
        <end position="486"/>
    </location>
</feature>
<dbReference type="GO" id="GO:0005737">
    <property type="term" value="C:cytoplasm"/>
    <property type="evidence" value="ECO:0007669"/>
    <property type="project" value="UniProtKB-SubCell"/>
</dbReference>
<dbReference type="GO" id="GO:0071555">
    <property type="term" value="P:cell wall organization"/>
    <property type="evidence" value="ECO:0007669"/>
    <property type="project" value="UniProtKB-KW"/>
</dbReference>
<keyword evidence="2 7" id="KW-0132">Cell division</keyword>
<reference evidence="12 13" key="1">
    <citation type="journal article" date="2016" name="Nat. Commun.">
        <title>Thousands of microbial genomes shed light on interconnected biogeochemical processes in an aquifer system.</title>
        <authorList>
            <person name="Anantharaman K."/>
            <person name="Brown C.T."/>
            <person name="Hug L.A."/>
            <person name="Sharon I."/>
            <person name="Castelle C.J."/>
            <person name="Probst A.J."/>
            <person name="Thomas B.C."/>
            <person name="Singh A."/>
            <person name="Wilkins M.J."/>
            <person name="Karaoz U."/>
            <person name="Brodie E.L."/>
            <person name="Williams K.H."/>
            <person name="Hubbard S.S."/>
            <person name="Banfield J.F."/>
        </authorList>
    </citation>
    <scope>NUCLEOTIDE SEQUENCE [LARGE SCALE GENOMIC DNA]</scope>
</reference>
<dbReference type="GO" id="GO:0008360">
    <property type="term" value="P:regulation of cell shape"/>
    <property type="evidence" value="ECO:0007669"/>
    <property type="project" value="UniProtKB-KW"/>
</dbReference>
<dbReference type="PANTHER" id="PTHR23135:SF4">
    <property type="entry name" value="UDP-N-ACETYLMURAMOYL-L-ALANYL-D-GLUTAMATE--2,6-DIAMINOPIMELATE LIGASE MURE HOMOLOG, CHLOROPLASTIC"/>
    <property type="match status" value="1"/>
</dbReference>
<feature type="binding site" evidence="7">
    <location>
        <position position="30"/>
    </location>
    <ligand>
        <name>UDP-N-acetyl-alpha-D-muramoyl-L-alanyl-D-glutamate</name>
        <dbReference type="ChEBI" id="CHEBI:83900"/>
    </ligand>
</feature>
<comment type="similarity">
    <text evidence="1 7">Belongs to the MurCDEF family. MurE subfamily.</text>
</comment>
<comment type="function">
    <text evidence="7">Catalyzes the addition of an amino acid to the nucleotide precursor UDP-N-acetylmuramoyl-L-alanyl-D-glutamate (UMAG) in the biosynthesis of bacterial cell-wall peptidoglycan.</text>
</comment>
<dbReference type="AlphaFoldDB" id="A0A1F7Y0V4"/>
<dbReference type="Gene3D" id="3.40.1190.10">
    <property type="entry name" value="Mur-like, catalytic domain"/>
    <property type="match status" value="1"/>
</dbReference>
<dbReference type="GO" id="GO:0009252">
    <property type="term" value="P:peptidoglycan biosynthetic process"/>
    <property type="evidence" value="ECO:0007669"/>
    <property type="project" value="UniProtKB-UniRule"/>
</dbReference>
<dbReference type="Pfam" id="PF02875">
    <property type="entry name" value="Mur_ligase_C"/>
    <property type="match status" value="1"/>
</dbReference>
<protein>
    <recommendedName>
        <fullName evidence="7">UDP-N-acetylmuramyl-tripeptide synthetase</fullName>
        <ecNumber evidence="7">6.3.2.-</ecNumber>
    </recommendedName>
    <alternativeName>
        <fullName evidence="7">UDP-MurNAc-tripeptide synthetase</fullName>
    </alternativeName>
</protein>
<dbReference type="UniPathway" id="UPA00219"/>
<keyword evidence="7" id="KW-0547">Nucleotide-binding</keyword>
<evidence type="ECO:0000313" key="12">
    <source>
        <dbReference type="EMBL" id="OGM20896.1"/>
    </source>
</evidence>
<dbReference type="Gene3D" id="3.40.1390.10">
    <property type="entry name" value="MurE/MurF, N-terminal domain"/>
    <property type="match status" value="1"/>
</dbReference>
<evidence type="ECO:0000256" key="6">
    <source>
        <dbReference type="ARBA" id="ARBA00023316"/>
    </source>
</evidence>
<accession>A0A1F7Y0V4</accession>
<dbReference type="InterPro" id="IPR004101">
    <property type="entry name" value="Mur_ligase_C"/>
</dbReference>
<comment type="caution">
    <text evidence="7">Lacks conserved residue(s) required for the propagation of feature annotation.</text>
</comment>